<dbReference type="Proteomes" id="UP001054945">
    <property type="component" value="Unassembled WGS sequence"/>
</dbReference>
<name>A0AAV4NKM6_CAEEX</name>
<evidence type="ECO:0000313" key="1">
    <source>
        <dbReference type="EMBL" id="GIX85043.1"/>
    </source>
</evidence>
<accession>A0AAV4NKM6</accession>
<protein>
    <submittedName>
        <fullName evidence="1">Uncharacterized protein</fullName>
    </submittedName>
</protein>
<evidence type="ECO:0000313" key="2">
    <source>
        <dbReference type="Proteomes" id="UP001054945"/>
    </source>
</evidence>
<organism evidence="1 2">
    <name type="scientific">Caerostris extrusa</name>
    <name type="common">Bark spider</name>
    <name type="synonym">Caerostris bankana</name>
    <dbReference type="NCBI Taxonomy" id="172846"/>
    <lineage>
        <taxon>Eukaryota</taxon>
        <taxon>Metazoa</taxon>
        <taxon>Ecdysozoa</taxon>
        <taxon>Arthropoda</taxon>
        <taxon>Chelicerata</taxon>
        <taxon>Arachnida</taxon>
        <taxon>Araneae</taxon>
        <taxon>Araneomorphae</taxon>
        <taxon>Entelegynae</taxon>
        <taxon>Araneoidea</taxon>
        <taxon>Araneidae</taxon>
        <taxon>Caerostris</taxon>
    </lineage>
</organism>
<dbReference type="AlphaFoldDB" id="A0AAV4NKM6"/>
<keyword evidence="2" id="KW-1185">Reference proteome</keyword>
<dbReference type="EMBL" id="BPLR01003475">
    <property type="protein sequence ID" value="GIX85043.1"/>
    <property type="molecule type" value="Genomic_DNA"/>
</dbReference>
<feature type="non-terminal residue" evidence="1">
    <location>
        <position position="1"/>
    </location>
</feature>
<sequence>GVEMHPSKSFYQKENEICLAVEKQMAGSGKDEKPCNPITVPLGGPLQQGARLTDVSMLTGAQ</sequence>
<reference evidence="1 2" key="1">
    <citation type="submission" date="2021-06" db="EMBL/GenBank/DDBJ databases">
        <title>Caerostris extrusa draft genome.</title>
        <authorList>
            <person name="Kono N."/>
            <person name="Arakawa K."/>
        </authorList>
    </citation>
    <scope>NUCLEOTIDE SEQUENCE [LARGE SCALE GENOMIC DNA]</scope>
</reference>
<gene>
    <name evidence="1" type="ORF">CEXT_781161</name>
</gene>
<proteinExistence type="predicted"/>
<comment type="caution">
    <text evidence="1">The sequence shown here is derived from an EMBL/GenBank/DDBJ whole genome shotgun (WGS) entry which is preliminary data.</text>
</comment>